<accession>Q3IVA8</accession>
<dbReference type="EnsemblBacteria" id="ABA81526">
    <property type="protein sequence ID" value="ABA81526"/>
    <property type="gene ID" value="RSP_4051"/>
</dbReference>
<reference evidence="3" key="1">
    <citation type="submission" date="2005-09" db="EMBL/GenBank/DDBJ databases">
        <title>Complete sequence of plasmid C of Rhodobacter sphaeroides 2.4.1.</title>
        <authorList>
            <person name="Copeland A."/>
            <person name="Lucas S."/>
            <person name="Lapidus A."/>
            <person name="Barry K."/>
            <person name="Detter J.C."/>
            <person name="Glavina T."/>
            <person name="Hammon N."/>
            <person name="Israni S."/>
            <person name="Pitluck S."/>
            <person name="Richardson P."/>
            <person name="Mackenzie C."/>
            <person name="Choudhary M."/>
            <person name="Larimer F."/>
            <person name="Hauser L.J."/>
            <person name="Land M."/>
            <person name="Donohue T.J."/>
            <person name="Kaplan S."/>
        </authorList>
    </citation>
    <scope>NUCLEOTIDE SEQUENCE [LARGE SCALE GENOMIC DNA]</scope>
    <source>
        <strain evidence="3">ATCC 17023 / DSM 158 / JCM 6121 / CCUG 31486 / LMG 2827 / NBRC 12203 / NCIMB 8253 / ATH 2.4.1.</strain>
        <plasmid evidence="3">pRS241c</plasmid>
    </source>
</reference>
<organism evidence="2 3">
    <name type="scientific">Cereibacter sphaeroides (strain ATCC 17023 / DSM 158 / JCM 6121 / CCUG 31486 / LMG 2827 / NBRC 12203 / NCIMB 8253 / ATH 2.4.1.)</name>
    <name type="common">Rhodobacter sphaeroides</name>
    <dbReference type="NCBI Taxonomy" id="272943"/>
    <lineage>
        <taxon>Bacteria</taxon>
        <taxon>Pseudomonadati</taxon>
        <taxon>Pseudomonadota</taxon>
        <taxon>Alphaproteobacteria</taxon>
        <taxon>Rhodobacterales</taxon>
        <taxon>Paracoccaceae</taxon>
        <taxon>Cereibacter</taxon>
    </lineage>
</organism>
<feature type="signal peptide" evidence="1">
    <location>
        <begin position="1"/>
        <end position="22"/>
    </location>
</feature>
<evidence type="ECO:0000313" key="3">
    <source>
        <dbReference type="Proteomes" id="UP000002703"/>
    </source>
</evidence>
<keyword evidence="3" id="KW-1185">Reference proteome</keyword>
<proteinExistence type="predicted"/>
<dbReference type="Proteomes" id="UP000002703">
    <property type="component" value="Plasmid C"/>
</dbReference>
<sequence length="166" mass="18296">MFHFRLSSCILAAILLSSPAEAQTETKIGDWFVIDHSGPAGLKCIVQNDGPKGSIGFVHTIKEGTVLSILDNQNVNNPFDGQKQFEVTLKVGLETYQAMTTQVYRHLARIALRWQADVVMGMIADGGQRGDVLTIPYPGHTYPIQGSREAFRAFRTCITRNAVSPF</sequence>
<keyword evidence="1" id="KW-0732">Signal</keyword>
<dbReference type="GeneID" id="97259142"/>
<evidence type="ECO:0000256" key="1">
    <source>
        <dbReference type="SAM" id="SignalP"/>
    </source>
</evidence>
<evidence type="ECO:0000313" key="2">
    <source>
        <dbReference type="EMBL" id="ABA81526.1"/>
    </source>
</evidence>
<keyword evidence="2" id="KW-0614">Plasmid</keyword>
<feature type="chain" id="PRO_5004226034" evidence="1">
    <location>
        <begin position="23"/>
        <end position="166"/>
    </location>
</feature>
<dbReference type="EMBL" id="CP000146">
    <property type="protein sequence ID" value="ABA81526.1"/>
    <property type="molecule type" value="Genomic_DNA"/>
</dbReference>
<protein>
    <submittedName>
        <fullName evidence="2">Uncharacterized protein</fullName>
    </submittedName>
</protein>
<geneLocation type="plasmid" evidence="3">
    <name>pRS241c</name>
</geneLocation>
<name>Q3IVA8_CERS4</name>
<dbReference type="KEGG" id="rsp:RSP_4051"/>
<gene>
    <name evidence="2" type="ORF">RSP_4051</name>
</gene>
<dbReference type="RefSeq" id="WP_011331333.1">
    <property type="nucleotide sequence ID" value="NC_007489.1"/>
</dbReference>
<dbReference type="AlphaFoldDB" id="Q3IVA8"/>